<dbReference type="STRING" id="68775.A0A5C3LHT0"/>
<reference evidence="3 4" key="1">
    <citation type="journal article" date="2019" name="Nat. Ecol. Evol.">
        <title>Megaphylogeny resolves global patterns of mushroom evolution.</title>
        <authorList>
            <person name="Varga T."/>
            <person name="Krizsan K."/>
            <person name="Foldi C."/>
            <person name="Dima B."/>
            <person name="Sanchez-Garcia M."/>
            <person name="Sanchez-Ramirez S."/>
            <person name="Szollosi G.J."/>
            <person name="Szarkandi J.G."/>
            <person name="Papp V."/>
            <person name="Albert L."/>
            <person name="Andreopoulos W."/>
            <person name="Angelini C."/>
            <person name="Antonin V."/>
            <person name="Barry K.W."/>
            <person name="Bougher N.L."/>
            <person name="Buchanan P."/>
            <person name="Buyck B."/>
            <person name="Bense V."/>
            <person name="Catcheside P."/>
            <person name="Chovatia M."/>
            <person name="Cooper J."/>
            <person name="Damon W."/>
            <person name="Desjardin D."/>
            <person name="Finy P."/>
            <person name="Geml J."/>
            <person name="Haridas S."/>
            <person name="Hughes K."/>
            <person name="Justo A."/>
            <person name="Karasinski D."/>
            <person name="Kautmanova I."/>
            <person name="Kiss B."/>
            <person name="Kocsube S."/>
            <person name="Kotiranta H."/>
            <person name="LaButti K.M."/>
            <person name="Lechner B.E."/>
            <person name="Liimatainen K."/>
            <person name="Lipzen A."/>
            <person name="Lukacs Z."/>
            <person name="Mihaltcheva S."/>
            <person name="Morgado L.N."/>
            <person name="Niskanen T."/>
            <person name="Noordeloos M.E."/>
            <person name="Ohm R.A."/>
            <person name="Ortiz-Santana B."/>
            <person name="Ovrebo C."/>
            <person name="Racz N."/>
            <person name="Riley R."/>
            <person name="Savchenko A."/>
            <person name="Shiryaev A."/>
            <person name="Soop K."/>
            <person name="Spirin V."/>
            <person name="Szebenyi C."/>
            <person name="Tomsovsky M."/>
            <person name="Tulloss R.E."/>
            <person name="Uehling J."/>
            <person name="Grigoriev I.V."/>
            <person name="Vagvolgyi C."/>
            <person name="Papp T."/>
            <person name="Martin F.M."/>
            <person name="Miettinen O."/>
            <person name="Hibbett D.S."/>
            <person name="Nagy L.G."/>
        </authorList>
    </citation>
    <scope>NUCLEOTIDE SEQUENCE [LARGE SCALE GENOMIC DNA]</scope>
    <source>
        <strain evidence="3 4">CBS 166.37</strain>
    </source>
</reference>
<evidence type="ECO:0008006" key="5">
    <source>
        <dbReference type="Google" id="ProtNLM"/>
    </source>
</evidence>
<dbReference type="PANTHER" id="PTHR31962">
    <property type="entry name" value="SPHINGOLIPID LONG CHAIN BASE-RESPONSIVE PROTEIN PIL1"/>
    <property type="match status" value="1"/>
</dbReference>
<feature type="coiled-coil region" evidence="1">
    <location>
        <begin position="94"/>
        <end position="128"/>
    </location>
</feature>
<keyword evidence="4" id="KW-1185">Reference proteome</keyword>
<feature type="compositionally biased region" description="Low complexity" evidence="2">
    <location>
        <begin position="804"/>
        <end position="815"/>
    </location>
</feature>
<sequence length="1102" mass="118026">MFKTAARKIAHNSTLPALGGNKDLRPLQDLITAEKTVLISLQKLSVDFSKASEALRAWGLGEGDDLGDILSASTTILTHFSSALSQYATHGHQIREHLKAIRTREEALDALKRRRRTVMSEADSADRKLSKMNPEHKNLQAQTDTLYRLREEIRTIDSDIMTEEAALGDFKRFMTRTLMGLKFGGLLECCEKGTIAGEFGKLVIAEIPEETTQPGAPRSMYYGQPKTESIVAETHRCISQVTLTTVPVASPREPRRFDQLPTIPEPQLTGQGQGFLQGSALSFTDGNSTIGSSGGWTPRLSNEMSPPSGASYLPPMQGLGQNNRFLEPSDSSGTMGGSSSFMSQPYQQQQQQQGSPTEQRHTIPERTVDDFGVNTRPSGLLDTSDTSGGRFATFPVKNRPMGAGAGYTLRDDPPSLAARHEMGQSLSQSIADALSDERNPSGHRSHGSNGSRGLMDPVPPYEGPFPTNGGPAPLPPGAAPPVSGPPPDAKPWAALVPRAHSQLHARNRSEQSEDGDGLLAYMTSPHDASDGPDSPMATQHQQQPSGQHHNRAGFEHEDHEKHVRFGSVSDVDDEIERRGPKQPVGHHPSGSITNEESTASANTPSSSAISATSPPDTHSEGPRSPVVESHVSPEPTQTPTTAMPQSPKEMSIPPTTEQPTVQQQPELQPQSAPQHRIPPPAVLSPEEEEHELNAAAAREVSRELDALNFSPPTPITLDFKRNSQIDLSVDRGSGPHSPKAHSGNTSPNNPASTFGYNNNNGYPQQSQQPQREPSPLAPPSAPFTKRSISPHPYAELNPGPPYTPTQTYPQSFQPQAPYVQNQASPAQTYAQSYQASSPYGQSAHSPYDHSHSTPDIHTPPLNNLPPRFQALNQSPILTPSEPPPQKNPLPPRFAALNQSSPNPPPHDGQPSPTSPLPPRLQNLSQPSLGDGFASTGNSPYRTPPEYPRGLSANTFSKSNTSLSSPVAGTPGARTISAAAFKRPPPRKASGSDAMGSIGTDPSMRMRLPSSPYPQRSAPPPDQQMYPNAAPGGGRDLPMPPAGGAEEEEYDYISAYVDSGNNGSPQQEYFGGAGQTRGPGDPTGPAGYGDGRYATNLEGGGLR</sequence>
<evidence type="ECO:0000313" key="3">
    <source>
        <dbReference type="EMBL" id="TFK32368.1"/>
    </source>
</evidence>
<gene>
    <name evidence="3" type="ORF">BDQ12DRAFT_692575</name>
</gene>
<dbReference type="OrthoDB" id="5599269at2759"/>
<evidence type="ECO:0000256" key="2">
    <source>
        <dbReference type="SAM" id="MobiDB-lite"/>
    </source>
</evidence>
<dbReference type="Gene3D" id="1.20.1270.60">
    <property type="entry name" value="Arfaptin homology (AH) domain/BAR domain"/>
    <property type="match status" value="1"/>
</dbReference>
<feature type="compositionally biased region" description="Polar residues" evidence="2">
    <location>
        <begin position="279"/>
        <end position="291"/>
    </location>
</feature>
<feature type="compositionally biased region" description="Pro residues" evidence="2">
    <location>
        <begin position="472"/>
        <end position="489"/>
    </location>
</feature>
<feature type="compositionally biased region" description="Polar residues" evidence="2">
    <location>
        <begin position="536"/>
        <end position="547"/>
    </location>
</feature>
<dbReference type="GO" id="GO:0005886">
    <property type="term" value="C:plasma membrane"/>
    <property type="evidence" value="ECO:0007669"/>
    <property type="project" value="TreeGrafter"/>
</dbReference>
<organism evidence="3 4">
    <name type="scientific">Crucibulum laeve</name>
    <dbReference type="NCBI Taxonomy" id="68775"/>
    <lineage>
        <taxon>Eukaryota</taxon>
        <taxon>Fungi</taxon>
        <taxon>Dikarya</taxon>
        <taxon>Basidiomycota</taxon>
        <taxon>Agaricomycotina</taxon>
        <taxon>Agaricomycetes</taxon>
        <taxon>Agaricomycetidae</taxon>
        <taxon>Agaricales</taxon>
        <taxon>Agaricineae</taxon>
        <taxon>Nidulariaceae</taxon>
        <taxon>Crucibulum</taxon>
    </lineage>
</organism>
<keyword evidence="1" id="KW-0175">Coiled coil</keyword>
<dbReference type="EMBL" id="ML213677">
    <property type="protein sequence ID" value="TFK32368.1"/>
    <property type="molecule type" value="Genomic_DNA"/>
</dbReference>
<feature type="compositionally biased region" description="Low complexity" evidence="2">
    <location>
        <begin position="755"/>
        <end position="770"/>
    </location>
</feature>
<feature type="compositionally biased region" description="Low complexity" evidence="2">
    <location>
        <begin position="329"/>
        <end position="353"/>
    </location>
</feature>
<dbReference type="GO" id="GO:0008289">
    <property type="term" value="F:lipid binding"/>
    <property type="evidence" value="ECO:0007669"/>
    <property type="project" value="TreeGrafter"/>
</dbReference>
<feature type="compositionally biased region" description="Pro residues" evidence="2">
    <location>
        <begin position="880"/>
        <end position="891"/>
    </location>
</feature>
<feature type="compositionally biased region" description="Pro residues" evidence="2">
    <location>
        <begin position="901"/>
        <end position="918"/>
    </location>
</feature>
<feature type="compositionally biased region" description="Low complexity" evidence="2">
    <location>
        <begin position="653"/>
        <end position="674"/>
    </location>
</feature>
<dbReference type="PANTHER" id="PTHR31962:SF6">
    <property type="entry name" value="EISOSOME COMPONENT PIL1-DOMAIN-CONTAINING PROTEIN"/>
    <property type="match status" value="1"/>
</dbReference>
<feature type="compositionally biased region" description="Low complexity" evidence="2">
    <location>
        <begin position="597"/>
        <end position="615"/>
    </location>
</feature>
<dbReference type="InterPro" id="IPR028245">
    <property type="entry name" value="PIL1/LSP1"/>
</dbReference>
<protein>
    <recommendedName>
        <fullName evidence="5">Eisosome component PIL1-domain-containing protein</fullName>
    </recommendedName>
</protein>
<accession>A0A5C3LHT0</accession>
<feature type="compositionally biased region" description="Polar residues" evidence="2">
    <location>
        <begin position="634"/>
        <end position="644"/>
    </location>
</feature>
<name>A0A5C3LHT0_9AGAR</name>
<proteinExistence type="predicted"/>
<dbReference type="Proteomes" id="UP000308652">
    <property type="component" value="Unassembled WGS sequence"/>
</dbReference>
<dbReference type="Pfam" id="PF13805">
    <property type="entry name" value="Pil1"/>
    <property type="match status" value="1"/>
</dbReference>
<dbReference type="InterPro" id="IPR027267">
    <property type="entry name" value="AH/BAR_dom_sf"/>
</dbReference>
<feature type="compositionally biased region" description="Basic and acidic residues" evidence="2">
    <location>
        <begin position="552"/>
        <end position="563"/>
    </location>
</feature>
<feature type="compositionally biased region" description="Polar residues" evidence="2">
    <location>
        <begin position="818"/>
        <end position="844"/>
    </location>
</feature>
<feature type="compositionally biased region" description="Basic and acidic residues" evidence="2">
    <location>
        <begin position="358"/>
        <end position="369"/>
    </location>
</feature>
<dbReference type="GO" id="GO:0070941">
    <property type="term" value="P:eisosome assembly"/>
    <property type="evidence" value="ECO:0007669"/>
    <property type="project" value="TreeGrafter"/>
</dbReference>
<dbReference type="GO" id="GO:0036286">
    <property type="term" value="C:eisosome filament"/>
    <property type="evidence" value="ECO:0007669"/>
    <property type="project" value="TreeGrafter"/>
</dbReference>
<feature type="compositionally biased region" description="Polar residues" evidence="2">
    <location>
        <begin position="375"/>
        <end position="387"/>
    </location>
</feature>
<evidence type="ECO:0000256" key="1">
    <source>
        <dbReference type="SAM" id="Coils"/>
    </source>
</evidence>
<feature type="compositionally biased region" description="Low complexity" evidence="2">
    <location>
        <begin position="267"/>
        <end position="278"/>
    </location>
</feature>
<feature type="compositionally biased region" description="Polar residues" evidence="2">
    <location>
        <begin position="951"/>
        <end position="966"/>
    </location>
</feature>
<feature type="region of interest" description="Disordered" evidence="2">
    <location>
        <begin position="249"/>
        <end position="416"/>
    </location>
</feature>
<feature type="region of interest" description="Disordered" evidence="2">
    <location>
        <begin position="433"/>
        <end position="1102"/>
    </location>
</feature>
<dbReference type="GO" id="GO:0006897">
    <property type="term" value="P:endocytosis"/>
    <property type="evidence" value="ECO:0007669"/>
    <property type="project" value="TreeGrafter"/>
</dbReference>
<dbReference type="AlphaFoldDB" id="A0A5C3LHT0"/>
<feature type="compositionally biased region" description="Polar residues" evidence="2">
    <location>
        <begin position="742"/>
        <end position="754"/>
    </location>
</feature>
<evidence type="ECO:0000313" key="4">
    <source>
        <dbReference type="Proteomes" id="UP000308652"/>
    </source>
</evidence>